<dbReference type="InterPro" id="IPR052180">
    <property type="entry name" value="NhaC_Na-H+_Antiporter"/>
</dbReference>
<keyword evidence="2" id="KW-0813">Transport</keyword>
<feature type="transmembrane region" description="Helical" evidence="9">
    <location>
        <begin position="233"/>
        <end position="251"/>
    </location>
</feature>
<evidence type="ECO:0000256" key="8">
    <source>
        <dbReference type="ARBA" id="ARBA00038435"/>
    </source>
</evidence>
<evidence type="ECO:0000256" key="6">
    <source>
        <dbReference type="ARBA" id="ARBA00022989"/>
    </source>
</evidence>
<reference evidence="11 12" key="1">
    <citation type="submission" date="2018-08" db="EMBL/GenBank/DDBJ databases">
        <title>A genome reference for cultivated species of the human gut microbiota.</title>
        <authorList>
            <person name="Zou Y."/>
            <person name="Xue W."/>
            <person name="Luo G."/>
        </authorList>
    </citation>
    <scope>NUCLEOTIDE SEQUENCE [LARGE SCALE GENOMIC DNA]</scope>
    <source>
        <strain evidence="11 12">AM07-24</strain>
    </source>
</reference>
<dbReference type="OrthoDB" id="9790605at2"/>
<keyword evidence="5 9" id="KW-0812">Transmembrane</keyword>
<dbReference type="EMBL" id="QRMS01000002">
    <property type="protein sequence ID" value="RHJ87951.1"/>
    <property type="molecule type" value="Genomic_DNA"/>
</dbReference>
<feature type="transmembrane region" description="Helical" evidence="9">
    <location>
        <begin position="257"/>
        <end position="278"/>
    </location>
</feature>
<feature type="transmembrane region" description="Helical" evidence="9">
    <location>
        <begin position="383"/>
        <end position="403"/>
    </location>
</feature>
<evidence type="ECO:0000256" key="5">
    <source>
        <dbReference type="ARBA" id="ARBA00022692"/>
    </source>
</evidence>
<evidence type="ECO:0000313" key="12">
    <source>
        <dbReference type="Proteomes" id="UP000284841"/>
    </source>
</evidence>
<dbReference type="RefSeq" id="WP_118334362.1">
    <property type="nucleotide sequence ID" value="NZ_AP025567.1"/>
</dbReference>
<dbReference type="AlphaFoldDB" id="A0A415E2T0"/>
<feature type="transmembrane region" description="Helical" evidence="9">
    <location>
        <begin position="115"/>
        <end position="142"/>
    </location>
</feature>
<comment type="similarity">
    <text evidence="8">Belongs to the NhaC Na(+)/H(+) (TC 2.A.35) antiporter family.</text>
</comment>
<evidence type="ECO:0000256" key="1">
    <source>
        <dbReference type="ARBA" id="ARBA00004651"/>
    </source>
</evidence>
<evidence type="ECO:0000256" key="7">
    <source>
        <dbReference type="ARBA" id="ARBA00023136"/>
    </source>
</evidence>
<dbReference type="Pfam" id="PF03553">
    <property type="entry name" value="Na_H_antiporter"/>
    <property type="match status" value="1"/>
</dbReference>
<evidence type="ECO:0000256" key="3">
    <source>
        <dbReference type="ARBA" id="ARBA00022449"/>
    </source>
</evidence>
<accession>A0A415E2T0</accession>
<dbReference type="GO" id="GO:0005886">
    <property type="term" value="C:plasma membrane"/>
    <property type="evidence" value="ECO:0007669"/>
    <property type="project" value="UniProtKB-SubCell"/>
</dbReference>
<dbReference type="InterPro" id="IPR018461">
    <property type="entry name" value="Na/H_Antiport_NhaC-like_C"/>
</dbReference>
<feature type="domain" description="Na+/H+ antiporter NhaC-like C-terminal" evidence="10">
    <location>
        <begin position="17"/>
        <end position="217"/>
    </location>
</feature>
<name>A0A415E2T0_9FIRM</name>
<evidence type="ECO:0000256" key="4">
    <source>
        <dbReference type="ARBA" id="ARBA00022475"/>
    </source>
</evidence>
<feature type="transmembrane region" description="Helical" evidence="9">
    <location>
        <begin position="15"/>
        <end position="34"/>
    </location>
</feature>
<dbReference type="GO" id="GO:0015297">
    <property type="term" value="F:antiporter activity"/>
    <property type="evidence" value="ECO:0007669"/>
    <property type="project" value="UniProtKB-KW"/>
</dbReference>
<feature type="transmembrane region" description="Helical" evidence="9">
    <location>
        <begin position="423"/>
        <end position="443"/>
    </location>
</feature>
<keyword evidence="12" id="KW-1185">Reference proteome</keyword>
<comment type="subcellular location">
    <subcellularLocation>
        <location evidence="1">Cell membrane</location>
        <topology evidence="1">Multi-pass membrane protein</topology>
    </subcellularLocation>
</comment>
<feature type="transmembrane region" description="Helical" evidence="9">
    <location>
        <begin position="199"/>
        <end position="221"/>
    </location>
</feature>
<comment type="caution">
    <text evidence="11">The sequence shown here is derived from an EMBL/GenBank/DDBJ whole genome shotgun (WGS) entry which is preliminary data.</text>
</comment>
<evidence type="ECO:0000256" key="9">
    <source>
        <dbReference type="SAM" id="Phobius"/>
    </source>
</evidence>
<gene>
    <name evidence="11" type="ORF">DW099_05900</name>
</gene>
<keyword evidence="4" id="KW-1003">Cell membrane</keyword>
<proteinExistence type="inferred from homology"/>
<dbReference type="Proteomes" id="UP000284841">
    <property type="component" value="Unassembled WGS sequence"/>
</dbReference>
<evidence type="ECO:0000313" key="11">
    <source>
        <dbReference type="EMBL" id="RHJ87951.1"/>
    </source>
</evidence>
<dbReference type="STRING" id="1776384.GCA_900086585_03499"/>
<feature type="transmembrane region" description="Helical" evidence="9">
    <location>
        <begin position="40"/>
        <end position="57"/>
    </location>
</feature>
<protein>
    <recommendedName>
        <fullName evidence="10">Na+/H+ antiporter NhaC-like C-terminal domain-containing protein</fullName>
    </recommendedName>
</protein>
<evidence type="ECO:0000256" key="2">
    <source>
        <dbReference type="ARBA" id="ARBA00022448"/>
    </source>
</evidence>
<keyword evidence="7 9" id="KW-0472">Membrane</keyword>
<feature type="transmembrane region" description="Helical" evidence="9">
    <location>
        <begin position="339"/>
        <end position="362"/>
    </location>
</feature>
<evidence type="ECO:0000259" key="10">
    <source>
        <dbReference type="Pfam" id="PF03553"/>
    </source>
</evidence>
<dbReference type="PANTHER" id="PTHR33451:SF5">
    <property type="entry name" value="NA+_H+ ANTIPORTER"/>
    <property type="match status" value="1"/>
</dbReference>
<keyword evidence="3" id="KW-0050">Antiport</keyword>
<sequence length="453" mass="47722">MNEQNKKIEFFGGKLGPWIPIIVLVIGMITVVILNKTDFYVYNLLTLGTILIAFFLIKKKKSFGDVAIAGLQDSMLSILIIAFLLAGILSKLLRLSGLIEALVYLTSVFNLDPGFIPVVSFIICALISTACGTSSGAIVAVLPVMLPIGIDLGCDASLVCGAVISGALFGDNLAPISDTTIASALTQESKINDVVRSRLPYSLIAGGISAVLFIIFGKLTADVGSTVISADGSTVRALVLLIVPVIMIVLMKKGWDLAGTLIICDTLAIVINLVLGLISPAQMVNEEGPVVGGINSMMDMIVFCILFFIIIESLKESGALDSISNGLLKLCKGIRSVQFIIMIASVFGTIVTAGSSTGITFVGPMANKIAKKFGIAGTRSANLLDATACATCGFVPFCTPYLLSLSMGAEVTGIPDDFSFLSIVKYAFHPLFLMIVFIISILTGKGKILAKDQ</sequence>
<feature type="transmembrane region" description="Helical" evidence="9">
    <location>
        <begin position="290"/>
        <end position="311"/>
    </location>
</feature>
<feature type="transmembrane region" description="Helical" evidence="9">
    <location>
        <begin position="78"/>
        <end position="95"/>
    </location>
</feature>
<dbReference type="PANTHER" id="PTHR33451">
    <property type="entry name" value="MALATE-2H(+)/NA(+)-LACTATE ANTIPORTER"/>
    <property type="match status" value="1"/>
</dbReference>
<keyword evidence="6 9" id="KW-1133">Transmembrane helix</keyword>
<organism evidence="11 12">
    <name type="scientific">Emergencia timonensis</name>
    <dbReference type="NCBI Taxonomy" id="1776384"/>
    <lineage>
        <taxon>Bacteria</taxon>
        <taxon>Bacillati</taxon>
        <taxon>Bacillota</taxon>
        <taxon>Clostridia</taxon>
        <taxon>Peptostreptococcales</taxon>
        <taxon>Anaerovoracaceae</taxon>
        <taxon>Emergencia</taxon>
    </lineage>
</organism>